<dbReference type="FunFam" id="3.40.50.300:FF:000552">
    <property type="entry name" value="GPN-loop GTPase 3"/>
    <property type="match status" value="1"/>
</dbReference>
<evidence type="ECO:0000313" key="8">
    <source>
        <dbReference type="Proteomes" id="UP001212152"/>
    </source>
</evidence>
<evidence type="ECO:0000256" key="3">
    <source>
        <dbReference type="ARBA" id="ARBA00022741"/>
    </source>
</evidence>
<evidence type="ECO:0000256" key="5">
    <source>
        <dbReference type="ARBA" id="ARBA00023134"/>
    </source>
</evidence>
<dbReference type="InterPro" id="IPR027417">
    <property type="entry name" value="P-loop_NTPase"/>
</dbReference>
<reference evidence="7" key="1">
    <citation type="submission" date="2020-05" db="EMBL/GenBank/DDBJ databases">
        <title>Phylogenomic resolution of chytrid fungi.</title>
        <authorList>
            <person name="Stajich J.E."/>
            <person name="Amses K."/>
            <person name="Simmons R."/>
            <person name="Seto K."/>
            <person name="Myers J."/>
            <person name="Bonds A."/>
            <person name="Quandt C.A."/>
            <person name="Barry K."/>
            <person name="Liu P."/>
            <person name="Grigoriev I."/>
            <person name="Longcore J.E."/>
            <person name="James T.Y."/>
        </authorList>
    </citation>
    <scope>NUCLEOTIDE SEQUENCE</scope>
    <source>
        <strain evidence="7">JEL0379</strain>
    </source>
</reference>
<evidence type="ECO:0000256" key="2">
    <source>
        <dbReference type="ARBA" id="ARBA00014587"/>
    </source>
</evidence>
<dbReference type="GO" id="GO:0005525">
    <property type="term" value="F:GTP binding"/>
    <property type="evidence" value="ECO:0007669"/>
    <property type="project" value="UniProtKB-KW"/>
</dbReference>
<evidence type="ECO:0000256" key="4">
    <source>
        <dbReference type="ARBA" id="ARBA00022801"/>
    </source>
</evidence>
<dbReference type="AlphaFoldDB" id="A0AAD5TF06"/>
<dbReference type="PANTHER" id="PTHR21231:SF7">
    <property type="entry name" value="GPN-LOOP GTPASE 3"/>
    <property type="match status" value="1"/>
</dbReference>
<organism evidence="7 8">
    <name type="scientific">Geranomyces variabilis</name>
    <dbReference type="NCBI Taxonomy" id="109894"/>
    <lineage>
        <taxon>Eukaryota</taxon>
        <taxon>Fungi</taxon>
        <taxon>Fungi incertae sedis</taxon>
        <taxon>Chytridiomycota</taxon>
        <taxon>Chytridiomycota incertae sedis</taxon>
        <taxon>Chytridiomycetes</taxon>
        <taxon>Spizellomycetales</taxon>
        <taxon>Powellomycetaceae</taxon>
        <taxon>Geranomyces</taxon>
    </lineage>
</organism>
<protein>
    <recommendedName>
        <fullName evidence="2 6">GPN-loop GTPase 3</fullName>
    </recommendedName>
</protein>
<dbReference type="SUPFAM" id="SSF52540">
    <property type="entry name" value="P-loop containing nucleoside triphosphate hydrolases"/>
    <property type="match status" value="1"/>
</dbReference>
<comment type="similarity">
    <text evidence="1 6">Belongs to the GPN-loop GTPase family.</text>
</comment>
<gene>
    <name evidence="7" type="primary">FET5</name>
    <name evidence="7" type="ORF">HDU87_007635</name>
</gene>
<dbReference type="GO" id="GO:0003924">
    <property type="term" value="F:GTPase activity"/>
    <property type="evidence" value="ECO:0007669"/>
    <property type="project" value="TreeGrafter"/>
</dbReference>
<dbReference type="InterPro" id="IPR030228">
    <property type="entry name" value="Gpn3"/>
</dbReference>
<dbReference type="Gene3D" id="3.40.50.300">
    <property type="entry name" value="P-loop containing nucleotide triphosphate hydrolases"/>
    <property type="match status" value="1"/>
</dbReference>
<evidence type="ECO:0000256" key="1">
    <source>
        <dbReference type="ARBA" id="ARBA00005290"/>
    </source>
</evidence>
<keyword evidence="3 6" id="KW-0547">Nucleotide-binding</keyword>
<name>A0AAD5TF06_9FUNG</name>
<dbReference type="Proteomes" id="UP001212152">
    <property type="component" value="Unassembled WGS sequence"/>
</dbReference>
<keyword evidence="4 6" id="KW-0378">Hydrolase</keyword>
<comment type="caution">
    <text evidence="7">The sequence shown here is derived from an EMBL/GenBank/DDBJ whole genome shotgun (WGS) entry which is preliminary data.</text>
</comment>
<comment type="function">
    <text evidence="6">Small GTPase required for proper nuclear import of RNA polymerase II and III (RNAPII and RNAPIII). May act at an RNAP assembly step prior to nuclear import.</text>
</comment>
<dbReference type="PANTHER" id="PTHR21231">
    <property type="entry name" value="XPA-BINDING PROTEIN 1-RELATED"/>
    <property type="match status" value="1"/>
</dbReference>
<dbReference type="EMBL" id="JADGJQ010000071">
    <property type="protein sequence ID" value="KAJ3173366.1"/>
    <property type="molecule type" value="Genomic_DNA"/>
</dbReference>
<dbReference type="InterPro" id="IPR004130">
    <property type="entry name" value="Gpn"/>
</dbReference>
<sequence>MGPAGSGKSTYCSTMITHAQTTSRTMHLMNLDPAAEEFTYKPAVDIKDLISLEDVQEELGYGPNGGLIYCLEYLIQNIDFLEDELGHDDDDYLLIDLPGQIELYTAHTIIPQLVSTLHRLDYKVCGVYLLDATFVDSAPKFFAGVLSAMSAMVQLEIPHINVLSKCDLLPPAKRRDIERYLNPERELLVGDIGSATRPKFQALNHALVQLIEEYNMVSFLPLDVADEESVEMVLSCVDNAVQYGEDLEPKEPKEFDNDDGEEL</sequence>
<proteinExistence type="inferred from homology"/>
<dbReference type="CDD" id="cd17872">
    <property type="entry name" value="GPN3"/>
    <property type="match status" value="1"/>
</dbReference>
<dbReference type="Pfam" id="PF03029">
    <property type="entry name" value="ATP_bind_1"/>
    <property type="match status" value="1"/>
</dbReference>
<comment type="subunit">
    <text evidence="6">Binds to RNA polymerase II (RNAPII).</text>
</comment>
<accession>A0AAD5TF06</accession>
<evidence type="ECO:0000256" key="6">
    <source>
        <dbReference type="RuleBase" id="RU365059"/>
    </source>
</evidence>
<keyword evidence="5 6" id="KW-0342">GTP-binding</keyword>
<evidence type="ECO:0000313" key="7">
    <source>
        <dbReference type="EMBL" id="KAJ3173366.1"/>
    </source>
</evidence>
<keyword evidence="8" id="KW-1185">Reference proteome</keyword>